<proteinExistence type="predicted"/>
<dbReference type="RefSeq" id="WP_344331785.1">
    <property type="nucleotide sequence ID" value="NZ_BAAAKJ010000105.1"/>
</dbReference>
<evidence type="ECO:0000313" key="3">
    <source>
        <dbReference type="Proteomes" id="UP001499863"/>
    </source>
</evidence>
<evidence type="ECO:0000256" key="1">
    <source>
        <dbReference type="SAM" id="MobiDB-lite"/>
    </source>
</evidence>
<gene>
    <name evidence="2" type="ORF">GCM10009639_20280</name>
</gene>
<evidence type="ECO:0008006" key="4">
    <source>
        <dbReference type="Google" id="ProtNLM"/>
    </source>
</evidence>
<accession>A0ABP4IMB7</accession>
<protein>
    <recommendedName>
        <fullName evidence="4">ATP-binding protein</fullName>
    </recommendedName>
</protein>
<feature type="region of interest" description="Disordered" evidence="1">
    <location>
        <begin position="1"/>
        <end position="23"/>
    </location>
</feature>
<organism evidence="2 3">
    <name type="scientific">Kitasatospora putterlickiae</name>
    <dbReference type="NCBI Taxonomy" id="221725"/>
    <lineage>
        <taxon>Bacteria</taxon>
        <taxon>Bacillati</taxon>
        <taxon>Actinomycetota</taxon>
        <taxon>Actinomycetes</taxon>
        <taxon>Kitasatosporales</taxon>
        <taxon>Streptomycetaceae</taxon>
        <taxon>Kitasatospora</taxon>
    </lineage>
</organism>
<evidence type="ECO:0000313" key="2">
    <source>
        <dbReference type="EMBL" id="GAA1390987.1"/>
    </source>
</evidence>
<reference evidence="3" key="1">
    <citation type="journal article" date="2019" name="Int. J. Syst. Evol. Microbiol.">
        <title>The Global Catalogue of Microorganisms (GCM) 10K type strain sequencing project: providing services to taxonomists for standard genome sequencing and annotation.</title>
        <authorList>
            <consortium name="The Broad Institute Genomics Platform"/>
            <consortium name="The Broad Institute Genome Sequencing Center for Infectious Disease"/>
            <person name="Wu L."/>
            <person name="Ma J."/>
        </authorList>
    </citation>
    <scope>NUCLEOTIDE SEQUENCE [LARGE SCALE GENOMIC DNA]</scope>
    <source>
        <strain evidence="3">JCM 12393</strain>
    </source>
</reference>
<comment type="caution">
    <text evidence="2">The sequence shown here is derived from an EMBL/GenBank/DDBJ whole genome shotgun (WGS) entry which is preliminary data.</text>
</comment>
<dbReference type="EMBL" id="BAAAKJ010000105">
    <property type="protein sequence ID" value="GAA1390987.1"/>
    <property type="molecule type" value="Genomic_DNA"/>
</dbReference>
<feature type="compositionally biased region" description="Gly residues" evidence="1">
    <location>
        <begin position="1"/>
        <end position="10"/>
    </location>
</feature>
<name>A0ABP4IMB7_9ACTN</name>
<keyword evidence="3" id="KW-1185">Reference proteome</keyword>
<sequence length="658" mass="72109">MTEGTAGTGGTWIDEARGPTNTGPGPQYVLYGAAGLPAPRPRVDPARVALEHRRWLRGRFVPPPGFGEAQKRLERPGTTVLLTGPPGSGRRTAAVMLLHRVEGTTTSFVELSFSPNDEDGTAPEAGHRLLLDLSGISEEDYEATQRHLYGYWARVEQAGARMVVVLPSGGGQEPLPDLQQLVVGIGRPRELAVLRRHLAGTQVWLAPEELRGPELTEHLRDFAMRDVRRFAGFVAQAKTDEPTGAPAGWIGRALGALSDRAGEVALRVAALESGPQRALLLAAAMLAGAPADAVFHHAERLLGLVPHTPDEKPLLERADLAERLKALPSLEVDGRGRIRFVGLAYDAAVRTHFWTYFPGLREGLGRWVEDAVRAPHPALGTADRRLLVERFTEQSLRAADWRVLHALAGTWAADPRRADEAMTVLRLGLEHERYGAGFRSRIYEWAIGQVSPALATVLARACGEVMARGHPDQALVRLHHLARRTGRDGPADVAQALYELVRRDRRLYLKLLARFWDGLASGRDAAADVRLFLELVGEPPPRQAVPDDALATTWAKVLAVAGRERWAEAVHRWLTVARAEPRAGERLLDVLVEAAEARPERLTALYLTAHAWAVDGPPDERSARAGVAARFWRRIDIAQGIEPDEEPVRVPRAEEGTR</sequence>
<dbReference type="Proteomes" id="UP001499863">
    <property type="component" value="Unassembled WGS sequence"/>
</dbReference>